<evidence type="ECO:0000313" key="1">
    <source>
        <dbReference type="EMBL" id="NER29311.1"/>
    </source>
</evidence>
<accession>A0A6B3NI33</accession>
<proteinExistence type="predicted"/>
<gene>
    <name evidence="1" type="ORF">F6J89_17220</name>
</gene>
<comment type="caution">
    <text evidence="1">The sequence shown here is derived from an EMBL/GenBank/DDBJ whole genome shotgun (WGS) entry which is preliminary data.</text>
</comment>
<protein>
    <recommendedName>
        <fullName evidence="2">ApeA N-terminal domain-containing protein</fullName>
    </recommendedName>
</protein>
<dbReference type="EMBL" id="JAAHFQ010000346">
    <property type="protein sequence ID" value="NER29311.1"/>
    <property type="molecule type" value="Genomic_DNA"/>
</dbReference>
<name>A0A6B3NI33_9CYAN</name>
<reference evidence="1" key="1">
    <citation type="submission" date="2019-11" db="EMBL/GenBank/DDBJ databases">
        <title>Genomic insights into an expanded diversity of filamentous marine cyanobacteria reveals the extraordinary biosynthetic potential of Moorea and Okeania.</title>
        <authorList>
            <person name="Ferreira Leao T."/>
            <person name="Wang M."/>
            <person name="Moss N."/>
            <person name="Da Silva R."/>
            <person name="Sanders J."/>
            <person name="Nurk S."/>
            <person name="Gurevich A."/>
            <person name="Humphrey G."/>
            <person name="Reher R."/>
            <person name="Zhu Q."/>
            <person name="Belda-Ferre P."/>
            <person name="Glukhov E."/>
            <person name="Rex R."/>
            <person name="Dorrestein P.C."/>
            <person name="Knight R."/>
            <person name="Pevzner P."/>
            <person name="Gerwick W.H."/>
            <person name="Gerwick L."/>
        </authorList>
    </citation>
    <scope>NUCLEOTIDE SEQUENCE</scope>
    <source>
        <strain evidence="1">SIO1C4</strain>
    </source>
</reference>
<sequence length="469" mass="54283">MLPHNPSEFFDKSLCINCPQITLTQKSSDSPTIYQGSGSISRNEQGKLEIKLSLGVDDQRLLLKNFIEEFNENYVGKFIPENRYFCLSATDEHDREWKSTMLRPRYATTSNNQRIVIAQLNEISHTADISSNQSDQQASLCLYVSKIIEFPFNINRLCSIVSKEEIVPSTISAVLPAAYFSACGYTFYIIKYKNNGTLIEVYSNGNDLPKFIETRVCEALQFVLGDFVLWSALEFNQRNKRTIRLRSLLDREKKTIVMPPIRFKAEFGKEDVWKLYEKYLSHIINHPESRLHPISAWIRHVMEMRISILEAEMLVVSVAVEYFLKMESFKAVYIGNNSSNIESQVSLVHDKLKELELEDSFKKRLYGFLSSIKSNPASATDILKHLTDKGLVDEKFVKAWKKCRNKTAHGYSIKPEEVESEIKLCRQVYVLFNHLIFLIIGYTGKYTDYSEEGWIEKDFNKLLERENIT</sequence>
<dbReference type="AlphaFoldDB" id="A0A6B3NI33"/>
<organism evidence="1">
    <name type="scientific">Symploca sp. SIO1C4</name>
    <dbReference type="NCBI Taxonomy" id="2607765"/>
    <lineage>
        <taxon>Bacteria</taxon>
        <taxon>Bacillati</taxon>
        <taxon>Cyanobacteriota</taxon>
        <taxon>Cyanophyceae</taxon>
        <taxon>Coleofasciculales</taxon>
        <taxon>Coleofasciculaceae</taxon>
        <taxon>Symploca</taxon>
    </lineage>
</organism>
<evidence type="ECO:0008006" key="2">
    <source>
        <dbReference type="Google" id="ProtNLM"/>
    </source>
</evidence>